<evidence type="ECO:0000256" key="2">
    <source>
        <dbReference type="SAM" id="Phobius"/>
    </source>
</evidence>
<evidence type="ECO:0000313" key="3">
    <source>
        <dbReference type="EMBL" id="GAA0145414.1"/>
    </source>
</evidence>
<evidence type="ECO:0000313" key="4">
    <source>
        <dbReference type="Proteomes" id="UP001454036"/>
    </source>
</evidence>
<dbReference type="GO" id="GO:0032259">
    <property type="term" value="P:methylation"/>
    <property type="evidence" value="ECO:0007669"/>
    <property type="project" value="UniProtKB-KW"/>
</dbReference>
<dbReference type="EMBL" id="BAABME010000776">
    <property type="protein sequence ID" value="GAA0145414.1"/>
    <property type="molecule type" value="Genomic_DNA"/>
</dbReference>
<keyword evidence="3" id="KW-0489">Methyltransferase</keyword>
<keyword evidence="3" id="KW-0808">Transferase</keyword>
<dbReference type="PANTHER" id="PTHR34208">
    <property type="entry name" value="S-ADENOSYL-L-METHIONINE-DEPENDENT METHYLTRANSFERASE-RELATED"/>
    <property type="match status" value="1"/>
</dbReference>
<reference evidence="3 4" key="1">
    <citation type="submission" date="2024-01" db="EMBL/GenBank/DDBJ databases">
        <title>The complete chloroplast genome sequence of Lithospermum erythrorhizon: insights into the phylogenetic relationship among Boraginaceae species and the maternal lineages of purple gromwells.</title>
        <authorList>
            <person name="Okada T."/>
            <person name="Watanabe K."/>
        </authorList>
    </citation>
    <scope>NUCLEOTIDE SEQUENCE [LARGE SCALE GENOMIC DNA]</scope>
</reference>
<dbReference type="GO" id="GO:0008168">
    <property type="term" value="F:methyltransferase activity"/>
    <property type="evidence" value="ECO:0007669"/>
    <property type="project" value="UniProtKB-KW"/>
</dbReference>
<name>A0AAV3P1R6_LITER</name>
<dbReference type="InterPro" id="IPR044689">
    <property type="entry name" value="CGR2/3"/>
</dbReference>
<sequence>MMSRRPATGRRPADGGSVPLGGSLHTKSRPSPVLSVGLVIVGTLLVIGYVYRGSGVRNDIAALSKLGGGASCSLEVQNVLPFLKTSYGDSMRKVLHVGPDSCSVVSKLLKEDDTEAWGIEPYDLDDVDENCKSLMRKGIIRVADVKFALPYRANSFSHVIVSDALDYLSPKYLNTTAPELARVAADGVVILAGHPGQQKAKTAEMSKFGRPWSSLHPSHQLCCLQDGSSGFVELAQYCYQ</sequence>
<proteinExistence type="predicted"/>
<feature type="transmembrane region" description="Helical" evidence="2">
    <location>
        <begin position="33"/>
        <end position="51"/>
    </location>
</feature>
<dbReference type="GO" id="GO:0045488">
    <property type="term" value="P:pectin metabolic process"/>
    <property type="evidence" value="ECO:0007669"/>
    <property type="project" value="InterPro"/>
</dbReference>
<feature type="region of interest" description="Disordered" evidence="1">
    <location>
        <begin position="1"/>
        <end position="25"/>
    </location>
</feature>
<dbReference type="AlphaFoldDB" id="A0AAV3P1R6"/>
<keyword evidence="2" id="KW-0472">Membrane</keyword>
<comment type="caution">
    <text evidence="3">The sequence shown here is derived from an EMBL/GenBank/DDBJ whole genome shotgun (WGS) entry which is preliminary data.</text>
</comment>
<dbReference type="Proteomes" id="UP001454036">
    <property type="component" value="Unassembled WGS sequence"/>
</dbReference>
<gene>
    <name evidence="3" type="ORF">LIER_05612</name>
</gene>
<dbReference type="InterPro" id="IPR029063">
    <property type="entry name" value="SAM-dependent_MTases_sf"/>
</dbReference>
<accession>A0AAV3P1R6</accession>
<protein>
    <submittedName>
        <fullName evidence="3">Methyltransferase</fullName>
    </submittedName>
</protein>
<dbReference type="Gene3D" id="3.40.50.150">
    <property type="entry name" value="Vaccinia Virus protein VP39"/>
    <property type="match status" value="1"/>
</dbReference>
<keyword evidence="2" id="KW-1133">Transmembrane helix</keyword>
<organism evidence="3 4">
    <name type="scientific">Lithospermum erythrorhizon</name>
    <name type="common">Purple gromwell</name>
    <name type="synonym">Lithospermum officinale var. erythrorhizon</name>
    <dbReference type="NCBI Taxonomy" id="34254"/>
    <lineage>
        <taxon>Eukaryota</taxon>
        <taxon>Viridiplantae</taxon>
        <taxon>Streptophyta</taxon>
        <taxon>Embryophyta</taxon>
        <taxon>Tracheophyta</taxon>
        <taxon>Spermatophyta</taxon>
        <taxon>Magnoliopsida</taxon>
        <taxon>eudicotyledons</taxon>
        <taxon>Gunneridae</taxon>
        <taxon>Pentapetalae</taxon>
        <taxon>asterids</taxon>
        <taxon>lamiids</taxon>
        <taxon>Boraginales</taxon>
        <taxon>Boraginaceae</taxon>
        <taxon>Boraginoideae</taxon>
        <taxon>Lithospermeae</taxon>
        <taxon>Lithospermum</taxon>
    </lineage>
</organism>
<dbReference type="PANTHER" id="PTHR34208:SF5">
    <property type="entry name" value="OS01G0144000 PROTEIN"/>
    <property type="match status" value="1"/>
</dbReference>
<keyword evidence="4" id="KW-1185">Reference proteome</keyword>
<evidence type="ECO:0000256" key="1">
    <source>
        <dbReference type="SAM" id="MobiDB-lite"/>
    </source>
</evidence>
<keyword evidence="2" id="KW-0812">Transmembrane</keyword>